<protein>
    <submittedName>
        <fullName evidence="2">Uncharacterized protein</fullName>
    </submittedName>
</protein>
<organism evidence="2 3">
    <name type="scientific">Carpediemonas membranifera</name>
    <dbReference type="NCBI Taxonomy" id="201153"/>
    <lineage>
        <taxon>Eukaryota</taxon>
        <taxon>Metamonada</taxon>
        <taxon>Carpediemonas-like organisms</taxon>
        <taxon>Carpediemonas</taxon>
    </lineage>
</organism>
<feature type="compositionally biased region" description="Low complexity" evidence="1">
    <location>
        <begin position="792"/>
        <end position="802"/>
    </location>
</feature>
<comment type="caution">
    <text evidence="2">The sequence shown here is derived from an EMBL/GenBank/DDBJ whole genome shotgun (WGS) entry which is preliminary data.</text>
</comment>
<feature type="region of interest" description="Disordered" evidence="1">
    <location>
        <begin position="763"/>
        <end position="802"/>
    </location>
</feature>
<feature type="compositionally biased region" description="Basic and acidic residues" evidence="1">
    <location>
        <begin position="477"/>
        <end position="501"/>
    </location>
</feature>
<dbReference type="OrthoDB" id="340227at2759"/>
<sequence>MAEIESTAQAKGIAMSPNPEVEKAYMAEMASTASTHANEHTNATQQDMNELSIANKLEDLPAALKNASAKEQTDFLERRAGLLNPDLPKPLARSTVFGVGICGPPGFGKSTILTEVQQRLSDRGVTSTIISYDGTKRAMAADGLDTSGRRPFFRFISRVAEALWRGDVPLVDHCLAKPVAEDLRTMFAAYGSKFVVVGVDPTQHAALAPVWAGRVLRRSANCDDGSTLVPGVDGLSDLVAVRVVGKKCHETASTPLDVVLDFGVPSDPATIQLGTRIIAGRAQASDIDAIDTAGRAPCADPLSVADQLIASTGLDGVDTAFDPLAELPTAPVAADTQIVAIPWGRGALWIGDHVKGELLFDRWGYRTIPVRNAQPSCLGITWALVHHTQLRQLLRRPLLKRVGEALLADCGPSLPATPARSPCPSDDEGEMGAPTGLKVFTPLKPAARDDGEGTDGSDADEVIASLGRAARANQAREQQKDGVEATDQGDSRKSRFVDDCGRPLPRSAGNGGYHSTRPYHRHARMDEIREAIAEGRDEFELDPAPQPAQEVHKLQTVDLAREDDLTVWRLVMAQGSKPLTGWSTGLVDAHKESGRHDSTDYDHASHLLMEGFAEEQYEQFRARCLEERTRVGKGVSWEMATLFRFWSYFLREEPNYLRRSMVAEFRALAWDDAANSTAPKPFYGIECLFRFYAFTLEAQDVPRLWQLFEEDVLRDCVIQRHDLYGLSMLLATLDYMPKTRARPVFSEGLRRWLQRYPTLKALQNRGKDRRAQPQRRSEGSRGRGRGRGRGGAASQASWRAQR</sequence>
<dbReference type="SUPFAM" id="SSF52540">
    <property type="entry name" value="P-loop containing nucleoside triphosphate hydrolases"/>
    <property type="match status" value="1"/>
</dbReference>
<dbReference type="SMART" id="SM00684">
    <property type="entry name" value="DM15"/>
    <property type="match status" value="2"/>
</dbReference>
<dbReference type="GO" id="GO:0048255">
    <property type="term" value="P:mRNA stabilization"/>
    <property type="evidence" value="ECO:0007669"/>
    <property type="project" value="InterPro"/>
</dbReference>
<dbReference type="Proteomes" id="UP000717585">
    <property type="component" value="Unassembled WGS sequence"/>
</dbReference>
<reference evidence="2" key="1">
    <citation type="submission" date="2021-05" db="EMBL/GenBank/DDBJ databases">
        <title>A free-living protist that lacks canonical eukaryotic 1 DNA replication and segregation systems.</title>
        <authorList>
            <person name="Salas-Leiva D.E."/>
            <person name="Tromer E.C."/>
            <person name="Curtis B.A."/>
            <person name="Jerlstrom-Hultqvist J."/>
            <person name="Kolisko M."/>
            <person name="Yi Z."/>
            <person name="Salas-Leiva J.S."/>
            <person name="Gallot-Lavallee L."/>
            <person name="Kops G.J.P.L."/>
            <person name="Archibald J.M."/>
            <person name="Simpson A.G.B."/>
            <person name="Roger A.J."/>
        </authorList>
    </citation>
    <scope>NUCLEOTIDE SEQUENCE</scope>
    <source>
        <strain evidence="2">BICM</strain>
    </source>
</reference>
<dbReference type="EMBL" id="JAHDYR010000005">
    <property type="protein sequence ID" value="KAG9396747.1"/>
    <property type="molecule type" value="Genomic_DNA"/>
</dbReference>
<evidence type="ECO:0000313" key="2">
    <source>
        <dbReference type="EMBL" id="KAG9396747.1"/>
    </source>
</evidence>
<feature type="compositionally biased region" description="Basic and acidic residues" evidence="1">
    <location>
        <begin position="765"/>
        <end position="781"/>
    </location>
</feature>
<feature type="compositionally biased region" description="Acidic residues" evidence="1">
    <location>
        <begin position="452"/>
        <end position="461"/>
    </location>
</feature>
<keyword evidence="3" id="KW-1185">Reference proteome</keyword>
<dbReference type="Gene3D" id="3.40.50.300">
    <property type="entry name" value="P-loop containing nucleotide triphosphate hydrolases"/>
    <property type="match status" value="1"/>
</dbReference>
<proteinExistence type="predicted"/>
<dbReference type="InterPro" id="IPR006607">
    <property type="entry name" value="DM15"/>
</dbReference>
<evidence type="ECO:0000256" key="1">
    <source>
        <dbReference type="SAM" id="MobiDB-lite"/>
    </source>
</evidence>
<dbReference type="AlphaFoldDB" id="A0A8J6BG23"/>
<dbReference type="GO" id="GO:0000339">
    <property type="term" value="F:RNA cap binding"/>
    <property type="evidence" value="ECO:0007669"/>
    <property type="project" value="InterPro"/>
</dbReference>
<gene>
    <name evidence="2" type="ORF">J8273_1765</name>
</gene>
<feature type="region of interest" description="Disordered" evidence="1">
    <location>
        <begin position="410"/>
        <end position="519"/>
    </location>
</feature>
<dbReference type="InterPro" id="IPR027417">
    <property type="entry name" value="P-loop_NTPase"/>
</dbReference>
<dbReference type="Pfam" id="PF21071">
    <property type="entry name" value="LARP1_HEAT"/>
    <property type="match status" value="1"/>
</dbReference>
<evidence type="ECO:0000313" key="3">
    <source>
        <dbReference type="Proteomes" id="UP000717585"/>
    </source>
</evidence>
<name>A0A8J6BG23_9EUKA</name>
<accession>A0A8J6BG23</accession>